<dbReference type="Proteomes" id="UP000612349">
    <property type="component" value="Unassembled WGS sequence"/>
</dbReference>
<reference evidence="3" key="2">
    <citation type="submission" date="2020-09" db="EMBL/GenBank/DDBJ databases">
        <authorList>
            <person name="Sun Q."/>
            <person name="Zhou Y."/>
        </authorList>
    </citation>
    <scope>NUCLEOTIDE SEQUENCE</scope>
    <source>
        <strain evidence="3">CGMCC 1.15360</strain>
    </source>
</reference>
<dbReference type="Gene3D" id="3.30.370.10">
    <property type="entry name" value="Barstar-like"/>
    <property type="match status" value="1"/>
</dbReference>
<evidence type="ECO:0000259" key="2">
    <source>
        <dbReference type="Pfam" id="PF01337"/>
    </source>
</evidence>
<accession>A0A916YSC9</accession>
<evidence type="ECO:0000313" key="3">
    <source>
        <dbReference type="EMBL" id="GGD58761.1"/>
    </source>
</evidence>
<dbReference type="InterPro" id="IPR035905">
    <property type="entry name" value="Barstar-like_sf"/>
</dbReference>
<proteinExistence type="inferred from homology"/>
<reference evidence="3" key="1">
    <citation type="journal article" date="2014" name="Int. J. Syst. Evol. Microbiol.">
        <title>Complete genome sequence of Corynebacterium casei LMG S-19264T (=DSM 44701T), isolated from a smear-ripened cheese.</title>
        <authorList>
            <consortium name="US DOE Joint Genome Institute (JGI-PGF)"/>
            <person name="Walter F."/>
            <person name="Albersmeier A."/>
            <person name="Kalinowski J."/>
            <person name="Ruckert C."/>
        </authorList>
    </citation>
    <scope>NUCLEOTIDE SEQUENCE</scope>
    <source>
        <strain evidence="3">CGMCC 1.15360</strain>
    </source>
</reference>
<keyword evidence="4" id="KW-1185">Reference proteome</keyword>
<organism evidence="3 4">
    <name type="scientific">Croceicoccus mobilis</name>
    <dbReference type="NCBI Taxonomy" id="1703339"/>
    <lineage>
        <taxon>Bacteria</taxon>
        <taxon>Pseudomonadati</taxon>
        <taxon>Pseudomonadota</taxon>
        <taxon>Alphaproteobacteria</taxon>
        <taxon>Sphingomonadales</taxon>
        <taxon>Erythrobacteraceae</taxon>
        <taxon>Croceicoccus</taxon>
    </lineage>
</organism>
<sequence>MLHLGTEAAGLLTIDCGQCLSRFKLGYMTKEYILDGSKVTSLDAFYDAISDTLIPGAYWGRNLVAFNDILRGGFGTPEGGFILRWANSGASRERLGYAETVKQLEKRLEQCHPSNRQHVRADLSRAKQGEGPTVFDWLLEIIREHDVGGDEAEDGVRLVLD</sequence>
<dbReference type="SUPFAM" id="SSF52038">
    <property type="entry name" value="Barstar-related"/>
    <property type="match status" value="1"/>
</dbReference>
<gene>
    <name evidence="3" type="ORF">GCM10010990_05020</name>
</gene>
<evidence type="ECO:0000313" key="4">
    <source>
        <dbReference type="Proteomes" id="UP000612349"/>
    </source>
</evidence>
<dbReference type="EMBL" id="BMIP01000001">
    <property type="protein sequence ID" value="GGD58761.1"/>
    <property type="molecule type" value="Genomic_DNA"/>
</dbReference>
<comment type="caution">
    <text evidence="3">The sequence shown here is derived from an EMBL/GenBank/DDBJ whole genome shotgun (WGS) entry which is preliminary data.</text>
</comment>
<dbReference type="InterPro" id="IPR000468">
    <property type="entry name" value="Barstar"/>
</dbReference>
<name>A0A916YSC9_9SPHN</name>
<dbReference type="Pfam" id="PF01337">
    <property type="entry name" value="Barstar"/>
    <property type="match status" value="1"/>
</dbReference>
<protein>
    <recommendedName>
        <fullName evidence="2">Barstar (barnase inhibitor) domain-containing protein</fullName>
    </recommendedName>
</protein>
<feature type="domain" description="Barstar (barnase inhibitor)" evidence="2">
    <location>
        <begin position="33"/>
        <end position="103"/>
    </location>
</feature>
<comment type="similarity">
    <text evidence="1">Belongs to the barstar family.</text>
</comment>
<dbReference type="AlphaFoldDB" id="A0A916YSC9"/>
<evidence type="ECO:0000256" key="1">
    <source>
        <dbReference type="ARBA" id="ARBA00006845"/>
    </source>
</evidence>